<reference evidence="4" key="1">
    <citation type="submission" date="2022-11" db="UniProtKB">
        <authorList>
            <consortium name="WormBaseParasite"/>
        </authorList>
    </citation>
    <scope>IDENTIFICATION</scope>
</reference>
<evidence type="ECO:0000313" key="4">
    <source>
        <dbReference type="WBParaSite" id="PSAMB.scaffold94size81209.g1932.t1"/>
    </source>
</evidence>
<dbReference type="InterPro" id="IPR036047">
    <property type="entry name" value="F-box-like_dom_sf"/>
</dbReference>
<dbReference type="Pfam" id="PF12937">
    <property type="entry name" value="F-box-like"/>
    <property type="match status" value="1"/>
</dbReference>
<dbReference type="PROSITE" id="PS50181">
    <property type="entry name" value="FBOX"/>
    <property type="match status" value="1"/>
</dbReference>
<organism evidence="3 4">
    <name type="scientific">Plectus sambesii</name>
    <dbReference type="NCBI Taxonomy" id="2011161"/>
    <lineage>
        <taxon>Eukaryota</taxon>
        <taxon>Metazoa</taxon>
        <taxon>Ecdysozoa</taxon>
        <taxon>Nematoda</taxon>
        <taxon>Chromadorea</taxon>
        <taxon>Plectida</taxon>
        <taxon>Plectina</taxon>
        <taxon>Plectoidea</taxon>
        <taxon>Plectidae</taxon>
        <taxon>Plectus</taxon>
    </lineage>
</organism>
<dbReference type="InterPro" id="IPR001810">
    <property type="entry name" value="F-box_dom"/>
</dbReference>
<feature type="compositionally biased region" description="Polar residues" evidence="1">
    <location>
        <begin position="35"/>
        <end position="44"/>
    </location>
</feature>
<protein>
    <submittedName>
        <fullName evidence="4">F-box domain-containing protein</fullName>
    </submittedName>
</protein>
<dbReference type="InterPro" id="IPR032675">
    <property type="entry name" value="LRR_dom_sf"/>
</dbReference>
<feature type="region of interest" description="Disordered" evidence="1">
    <location>
        <begin position="19"/>
        <end position="58"/>
    </location>
</feature>
<dbReference type="Gene3D" id="3.80.10.10">
    <property type="entry name" value="Ribonuclease Inhibitor"/>
    <property type="match status" value="1"/>
</dbReference>
<evidence type="ECO:0000313" key="3">
    <source>
        <dbReference type="Proteomes" id="UP000887566"/>
    </source>
</evidence>
<evidence type="ECO:0000259" key="2">
    <source>
        <dbReference type="PROSITE" id="PS50181"/>
    </source>
</evidence>
<dbReference type="SUPFAM" id="SSF81383">
    <property type="entry name" value="F-box domain"/>
    <property type="match status" value="1"/>
</dbReference>
<dbReference type="WBParaSite" id="PSAMB.scaffold94size81209.g1932.t1">
    <property type="protein sequence ID" value="PSAMB.scaffold94size81209.g1932.t1"/>
    <property type="gene ID" value="PSAMB.scaffold94size81209.g1932"/>
</dbReference>
<proteinExistence type="predicted"/>
<sequence length="420" mass="46898">MFGVASAAHVRPSVNFKGTAVGRRPITPETHDPSTNEGRCQSRSVDFDPLDNEKQQRQSSSVMAKISHCCTVAKSCIHLKGRGSTYKNLKDTTEEVEDAKNIMKLPVVECTPSVATSLHYLQSLELSGGSECYVKRPLLLQHLPDKTLLHVLRFLRVRDIMNCQRTCKRIDRLIIRGSAQLPKITIEQLKLHFEDGEVLLYSDDNLCEEVRRYPMPSCRQLPALLRHLTIRSLFIRGLIPEETRPVLHRLVHPSLRIDPSEAYFLWCNFGSDINDRGALIELCHRYFATIRHLAFEECGPPVAISDQTVIAACELNSLSVSSDGRHGVFPITDEALETIAAQHTIFSSIDLSYTQVTSEGVLALIKAWTRNPVTNSTINLIACKFIKLHALFAACAAAGIDIDCNRSVHINGYTLALCIQ</sequence>
<keyword evidence="3" id="KW-1185">Reference proteome</keyword>
<feature type="domain" description="F-box" evidence="2">
    <location>
        <begin position="137"/>
        <end position="184"/>
    </location>
</feature>
<accession>A0A914XQ59</accession>
<dbReference type="Proteomes" id="UP000887566">
    <property type="component" value="Unplaced"/>
</dbReference>
<evidence type="ECO:0000256" key="1">
    <source>
        <dbReference type="SAM" id="MobiDB-lite"/>
    </source>
</evidence>
<name>A0A914XQ59_9BILA</name>
<dbReference type="AlphaFoldDB" id="A0A914XQ59"/>